<keyword evidence="1" id="KW-0677">Repeat</keyword>
<accession>A0A6G6AB73</accession>
<proteinExistence type="predicted"/>
<dbReference type="PANTHER" id="PTHR24188:SF29">
    <property type="entry name" value="GH09064P"/>
    <property type="match status" value="1"/>
</dbReference>
<dbReference type="InterPro" id="IPR002110">
    <property type="entry name" value="Ankyrin_rpt"/>
</dbReference>
<dbReference type="InterPro" id="IPR036770">
    <property type="entry name" value="Ankyrin_rpt-contain_sf"/>
</dbReference>
<dbReference type="EMBL" id="MN175499">
    <property type="protein sequence ID" value="QID05807.1"/>
    <property type="molecule type" value="Genomic_DNA"/>
</dbReference>
<evidence type="ECO:0000256" key="1">
    <source>
        <dbReference type="ARBA" id="ARBA00022737"/>
    </source>
</evidence>
<protein>
    <submittedName>
        <fullName evidence="3">Ankyrin repeat-containing protein</fullName>
    </submittedName>
</protein>
<dbReference type="Pfam" id="PF12796">
    <property type="entry name" value="Ank_2"/>
    <property type="match status" value="2"/>
</dbReference>
<name>A0A6G6AB73_9VIRU</name>
<reference evidence="3" key="1">
    <citation type="submission" date="2019-07" db="EMBL/GenBank/DDBJ databases">
        <title>The discovery of a new lineage B mimivirus raises questions about particles surface fibrils.</title>
        <authorList>
            <person name="Silva L.K.S."/>
            <person name="Rodrigues R.A.L."/>
            <person name="Andrade A.C.S.P."/>
            <person name="Hikida H."/>
            <person name="Andreani J."/>
            <person name="Levasseur A."/>
            <person name="La Scola B."/>
            <person name="Abrahao J.S."/>
        </authorList>
    </citation>
    <scope>NUCLEOTIDE SEQUENCE</scope>
    <source>
        <strain evidence="3">B60</strain>
    </source>
</reference>
<evidence type="ECO:0000256" key="2">
    <source>
        <dbReference type="ARBA" id="ARBA00023043"/>
    </source>
</evidence>
<dbReference type="PANTHER" id="PTHR24188">
    <property type="entry name" value="ANKYRIN REPEAT PROTEIN"/>
    <property type="match status" value="1"/>
</dbReference>
<dbReference type="Gene3D" id="1.25.40.20">
    <property type="entry name" value="Ankyrin repeat-containing domain"/>
    <property type="match status" value="2"/>
</dbReference>
<keyword evidence="2" id="KW-0040">ANK repeat</keyword>
<evidence type="ECO:0000313" key="3">
    <source>
        <dbReference type="EMBL" id="QID05807.1"/>
    </source>
</evidence>
<dbReference type="PROSITE" id="PS50088">
    <property type="entry name" value="ANK_REPEAT"/>
    <property type="match status" value="1"/>
</dbReference>
<sequence length="314" mass="35929">MDSHLINILPNEIWNLIFNHSGNYNLLFASKYFFELSNLITNDDNIIEQAIINGHLHIVFFINYLKKKENILMNKINFKSLGLQNYFYIACKSGHIDIVQYLHSQGAKISEDENKALVEACTNGHKIVVEYLLSNGANMYAQDNYPIEAATINGHLDIVSLFVSINGDILDIIYTEASNYGQLEIVKYLKSIGFDLHKYNDYGFRKSAEYNYLDLMKYLILEGADIRVYQNYAIIKSFQNGHYEVVKYLISLGIDVVKENVGININYVLIDAIIKCDLELVELLISMGASTNKILVLAQKHNCQKVIEFVENKN</sequence>
<dbReference type="SMART" id="SM00248">
    <property type="entry name" value="ANK"/>
    <property type="match status" value="7"/>
</dbReference>
<organism evidence="3">
    <name type="scientific">Borely moumouvirus</name>
    <dbReference type="NCBI Taxonomy" id="2712067"/>
    <lineage>
        <taxon>Viruses</taxon>
        <taxon>Varidnaviria</taxon>
        <taxon>Bamfordvirae</taxon>
        <taxon>Nucleocytoviricota</taxon>
        <taxon>Megaviricetes</taxon>
        <taxon>Imitervirales</taxon>
        <taxon>Mimiviridae</taxon>
        <taxon>Megamimivirinae</taxon>
        <taxon>Moumouvirus</taxon>
    </lineage>
</organism>
<dbReference type="SUPFAM" id="SSF48403">
    <property type="entry name" value="Ankyrin repeat"/>
    <property type="match status" value="1"/>
</dbReference>